<evidence type="ECO:0000313" key="2">
    <source>
        <dbReference type="Proteomes" id="UP000494269"/>
    </source>
</evidence>
<name>A0A6S7ATP5_9BURK</name>
<dbReference type="InterPro" id="IPR011051">
    <property type="entry name" value="RmlC_Cupin_sf"/>
</dbReference>
<dbReference type="EMBL" id="CADIJQ010000010">
    <property type="protein sequence ID" value="CAB3734356.1"/>
    <property type="molecule type" value="Genomic_DNA"/>
</dbReference>
<reference evidence="1 2" key="1">
    <citation type="submission" date="2020-04" db="EMBL/GenBank/DDBJ databases">
        <authorList>
            <person name="De Canck E."/>
        </authorList>
    </citation>
    <scope>NUCLEOTIDE SEQUENCE [LARGE SCALE GENOMIC DNA]</scope>
    <source>
        <strain evidence="1 2">LMG 3441</strain>
    </source>
</reference>
<protein>
    <recommendedName>
        <fullName evidence="3">Pirin C-terminal domain-containing protein</fullName>
    </recommendedName>
</protein>
<dbReference type="Proteomes" id="UP000494269">
    <property type="component" value="Unassembled WGS sequence"/>
</dbReference>
<evidence type="ECO:0008006" key="3">
    <source>
        <dbReference type="Google" id="ProtNLM"/>
    </source>
</evidence>
<evidence type="ECO:0000313" key="1">
    <source>
        <dbReference type="EMBL" id="CAB3734356.1"/>
    </source>
</evidence>
<dbReference type="Gene3D" id="2.60.120.10">
    <property type="entry name" value="Jelly Rolls"/>
    <property type="match status" value="1"/>
</dbReference>
<sequence length="304" mass="31836">MTIHLSNVVASPVQSAGDACTVRPFRHTDFSRSPSPVVSVDHFVMTGPATAPEPAPGLCAATLLLEDSKGVMQSLGSTKDDHEIRAGDLHWTQASQGILRVHRPEAQARLHGLRIGIKLSDRQPAQAPGIALLRGWEMPVIQTDAGRIRVAAGSHSGWQSPLATPDPLMLLDAWLRPGATQLVPLAPGWNAWIYAVQGEVGVRARHRLTGAPALPKRPGGDPDFAVVHAGSALAASASVDDEHGVLVLMAGRAPVHFVLIAGGAIEAASGQPHAAAKPARRGLTQSETAFEAGDFGRLQPDLAA</sequence>
<gene>
    <name evidence="1" type="ORF">LMG3441_04974</name>
</gene>
<dbReference type="AlphaFoldDB" id="A0A6S7ATP5"/>
<keyword evidence="2" id="KW-1185">Reference proteome</keyword>
<dbReference type="PANTHER" id="PTHR13903:SF8">
    <property type="entry name" value="PIRIN"/>
    <property type="match status" value="1"/>
</dbReference>
<organism evidence="1 2">
    <name type="scientific">Achromobacter kerstersii</name>
    <dbReference type="NCBI Taxonomy" id="1353890"/>
    <lineage>
        <taxon>Bacteria</taxon>
        <taxon>Pseudomonadati</taxon>
        <taxon>Pseudomonadota</taxon>
        <taxon>Betaproteobacteria</taxon>
        <taxon>Burkholderiales</taxon>
        <taxon>Alcaligenaceae</taxon>
        <taxon>Achromobacter</taxon>
    </lineage>
</organism>
<dbReference type="InterPro" id="IPR014710">
    <property type="entry name" value="RmlC-like_jellyroll"/>
</dbReference>
<dbReference type="SUPFAM" id="SSF51182">
    <property type="entry name" value="RmlC-like cupins"/>
    <property type="match status" value="1"/>
</dbReference>
<accession>A0A6S7ATP5</accession>
<dbReference type="PANTHER" id="PTHR13903">
    <property type="entry name" value="PIRIN-RELATED"/>
    <property type="match status" value="1"/>
</dbReference>
<dbReference type="PIRSF" id="PIRSF006232">
    <property type="entry name" value="Pirin"/>
    <property type="match status" value="1"/>
</dbReference>
<dbReference type="InterPro" id="IPR012093">
    <property type="entry name" value="Pirin"/>
</dbReference>
<proteinExistence type="predicted"/>
<dbReference type="RefSeq" id="WP_175171352.1">
    <property type="nucleotide sequence ID" value="NZ_CADIJQ010000010.1"/>
</dbReference>